<sequence>MEDYPAEYQIVQPSVSRLVGELDDRVLTEPIEQLNVRDRGGADHDLGLLPHAIVEGLGPRYGADVLDGLRESLARFLVDRDALESFARCGEATPRWARERFPDLNPDVGRDAALTNTGLPEAAVHEPVERTEDLAADPGGPADD</sequence>
<proteinExistence type="predicted"/>
<gene>
    <name evidence="2" type="ORF">DP107_12315</name>
</gene>
<name>A0A554N871_9EURY</name>
<dbReference type="EMBL" id="QMDX01000007">
    <property type="protein sequence ID" value="TSD13588.1"/>
    <property type="molecule type" value="Genomic_DNA"/>
</dbReference>
<evidence type="ECO:0000256" key="1">
    <source>
        <dbReference type="SAM" id="MobiDB-lite"/>
    </source>
</evidence>
<organism evidence="2 3">
    <name type="scientific">Haloglomus irregulare</name>
    <dbReference type="NCBI Taxonomy" id="2234134"/>
    <lineage>
        <taxon>Archaea</taxon>
        <taxon>Methanobacteriati</taxon>
        <taxon>Methanobacteriota</taxon>
        <taxon>Stenosarchaea group</taxon>
        <taxon>Halobacteria</taxon>
        <taxon>Halobacteriales</taxon>
        <taxon>Natronomonadaceae</taxon>
        <taxon>Haloglomus</taxon>
    </lineage>
</organism>
<dbReference type="InParanoid" id="A0A554N871"/>
<evidence type="ECO:0000313" key="3">
    <source>
        <dbReference type="Proteomes" id="UP000319894"/>
    </source>
</evidence>
<dbReference type="AlphaFoldDB" id="A0A554N871"/>
<reference evidence="2 3" key="1">
    <citation type="submission" date="2018-06" db="EMBL/GenBank/DDBJ databases">
        <title>Natronomonas sp. F16-60 a new haloarchaeon isolated from a solar saltern of Isla Cristina, Huelva, Spain.</title>
        <authorList>
            <person name="Duran-Viseras A."/>
            <person name="Sanchez-Porro C."/>
            <person name="Ventosa A."/>
        </authorList>
    </citation>
    <scope>NUCLEOTIDE SEQUENCE [LARGE SCALE GENOMIC DNA]</scope>
    <source>
        <strain evidence="2 3">F16-60</strain>
    </source>
</reference>
<dbReference type="Proteomes" id="UP000319894">
    <property type="component" value="Unassembled WGS sequence"/>
</dbReference>
<keyword evidence="3" id="KW-1185">Reference proteome</keyword>
<protein>
    <submittedName>
        <fullName evidence="2">Uncharacterized protein</fullName>
    </submittedName>
</protein>
<feature type="region of interest" description="Disordered" evidence="1">
    <location>
        <begin position="103"/>
        <end position="144"/>
    </location>
</feature>
<accession>A0A554N871</accession>
<feature type="compositionally biased region" description="Basic and acidic residues" evidence="1">
    <location>
        <begin position="123"/>
        <end position="133"/>
    </location>
</feature>
<evidence type="ECO:0000313" key="2">
    <source>
        <dbReference type="EMBL" id="TSD13588.1"/>
    </source>
</evidence>
<comment type="caution">
    <text evidence="2">The sequence shown here is derived from an EMBL/GenBank/DDBJ whole genome shotgun (WGS) entry which is preliminary data.</text>
</comment>